<feature type="domain" description="TsaA-like" evidence="3">
    <location>
        <begin position="1"/>
        <end position="47"/>
    </location>
</feature>
<dbReference type="Pfam" id="PF01980">
    <property type="entry name" value="TrmO_N"/>
    <property type="match status" value="1"/>
</dbReference>
<evidence type="ECO:0000313" key="4">
    <source>
        <dbReference type="EMBL" id="GAG56112.1"/>
    </source>
</evidence>
<accession>X0ZD37</accession>
<organism evidence="4">
    <name type="scientific">marine sediment metagenome</name>
    <dbReference type="NCBI Taxonomy" id="412755"/>
    <lineage>
        <taxon>unclassified sequences</taxon>
        <taxon>metagenomes</taxon>
        <taxon>ecological metagenomes</taxon>
    </lineage>
</organism>
<dbReference type="EMBL" id="BART01008646">
    <property type="protein sequence ID" value="GAG56112.1"/>
    <property type="molecule type" value="Genomic_DNA"/>
</dbReference>
<gene>
    <name evidence="4" type="ORF">S01H4_19388</name>
</gene>
<protein>
    <recommendedName>
        <fullName evidence="3">TsaA-like domain-containing protein</fullName>
    </recommendedName>
</protein>
<dbReference type="PROSITE" id="PS51668">
    <property type="entry name" value="TSAA_2"/>
    <property type="match status" value="1"/>
</dbReference>
<dbReference type="AlphaFoldDB" id="X0ZD37"/>
<feature type="non-terminal residue" evidence="4">
    <location>
        <position position="1"/>
    </location>
</feature>
<dbReference type="InterPro" id="IPR036413">
    <property type="entry name" value="YaeB-like_sf"/>
</dbReference>
<evidence type="ECO:0000256" key="1">
    <source>
        <dbReference type="ARBA" id="ARBA00022691"/>
    </source>
</evidence>
<name>X0ZD37_9ZZZZ</name>
<evidence type="ECO:0000259" key="3">
    <source>
        <dbReference type="PROSITE" id="PS51668"/>
    </source>
</evidence>
<dbReference type="InterPro" id="IPR023370">
    <property type="entry name" value="TrmO-like_N"/>
</dbReference>
<dbReference type="Gene3D" id="2.40.30.70">
    <property type="entry name" value="YaeB-like"/>
    <property type="match status" value="1"/>
</dbReference>
<sequence>TPNRLSRIGITNVKLVKIEDTILFVKNLDAINGTPILDIKLGSKTKW</sequence>
<keyword evidence="1" id="KW-0949">S-adenosyl-L-methionine</keyword>
<comment type="similarity">
    <text evidence="2">Belongs to the tRNA methyltransferase O family.</text>
</comment>
<reference evidence="4" key="1">
    <citation type="journal article" date="2014" name="Front. Microbiol.">
        <title>High frequency of phylogenetically diverse reductive dehalogenase-homologous genes in deep subseafloor sedimentary metagenomes.</title>
        <authorList>
            <person name="Kawai M."/>
            <person name="Futagami T."/>
            <person name="Toyoda A."/>
            <person name="Takaki Y."/>
            <person name="Nishi S."/>
            <person name="Hori S."/>
            <person name="Arai W."/>
            <person name="Tsubouchi T."/>
            <person name="Morono Y."/>
            <person name="Uchiyama I."/>
            <person name="Ito T."/>
            <person name="Fujiyama A."/>
            <person name="Inagaki F."/>
            <person name="Takami H."/>
        </authorList>
    </citation>
    <scope>NUCLEOTIDE SEQUENCE</scope>
    <source>
        <strain evidence="4">Expedition CK06-06</strain>
    </source>
</reference>
<proteinExistence type="inferred from homology"/>
<dbReference type="InterPro" id="IPR036414">
    <property type="entry name" value="YaeB_N_sf"/>
</dbReference>
<evidence type="ECO:0000256" key="2">
    <source>
        <dbReference type="ARBA" id="ARBA00033753"/>
    </source>
</evidence>
<comment type="caution">
    <text evidence="4">The sequence shown here is derived from an EMBL/GenBank/DDBJ whole genome shotgun (WGS) entry which is preliminary data.</text>
</comment>
<dbReference type="SUPFAM" id="SSF118196">
    <property type="entry name" value="YaeB-like"/>
    <property type="match status" value="1"/>
</dbReference>